<comment type="subcellular location">
    <subcellularLocation>
        <location evidence="1">Mitochondrion membrane</location>
        <topology evidence="1">Single-pass membrane protein</topology>
    </subcellularLocation>
</comment>
<keyword evidence="6" id="KW-0831">Ubiquinone biosynthesis</keyword>
<dbReference type="GO" id="GO:0043531">
    <property type="term" value="F:ADP binding"/>
    <property type="evidence" value="ECO:0007669"/>
    <property type="project" value="Ensembl"/>
</dbReference>
<keyword evidence="14" id="KW-0472">Membrane</keyword>
<evidence type="ECO:0000256" key="3">
    <source>
        <dbReference type="ARBA" id="ARBA00009670"/>
    </source>
</evidence>
<dbReference type="OMA" id="CRGYPES"/>
<reference evidence="20" key="1">
    <citation type="submission" date="2025-08" db="UniProtKB">
        <authorList>
            <consortium name="Ensembl"/>
        </authorList>
    </citation>
    <scope>IDENTIFICATION</scope>
</reference>
<keyword evidence="7" id="KW-0812">Transmembrane</keyword>
<dbReference type="GO" id="GO:0006744">
    <property type="term" value="P:ubiquinone biosynthetic process"/>
    <property type="evidence" value="ECO:0007669"/>
    <property type="project" value="UniProtKB-UniPathway"/>
</dbReference>
<dbReference type="Ensembl" id="ENSNGAT00000029140.1">
    <property type="protein sequence ID" value="ENSNGAP00000023442.1"/>
    <property type="gene ID" value="ENSNGAG00000022006.1"/>
</dbReference>
<accession>A0A8C6RV95</accession>
<evidence type="ECO:0000256" key="9">
    <source>
        <dbReference type="ARBA" id="ARBA00022777"/>
    </source>
</evidence>
<evidence type="ECO:0000256" key="16">
    <source>
        <dbReference type="ARBA" id="ARBA00032726"/>
    </source>
</evidence>
<keyword evidence="12" id="KW-1133">Transmembrane helix</keyword>
<dbReference type="GO" id="GO:0008047">
    <property type="term" value="F:enzyme activator activity"/>
    <property type="evidence" value="ECO:0007669"/>
    <property type="project" value="Ensembl"/>
</dbReference>
<protein>
    <recommendedName>
        <fullName evidence="4">Atypical kinase COQ8A, mitochondrial</fullName>
    </recommendedName>
    <alternativeName>
        <fullName evidence="16">Chaperone activity of bc1 complex-like</fullName>
    </alternativeName>
    <alternativeName>
        <fullName evidence="17">Coenzyme Q protein 8A</fullName>
    </alternativeName>
    <alternativeName>
        <fullName evidence="15">aarF domain-containing protein kinase 3</fullName>
    </alternativeName>
</protein>
<dbReference type="GeneTree" id="ENSGT00940000156810"/>
<gene>
    <name evidence="20" type="primary">Coq8a</name>
</gene>
<evidence type="ECO:0000313" key="20">
    <source>
        <dbReference type="Ensembl" id="ENSNGAP00000023442.1"/>
    </source>
</evidence>
<evidence type="ECO:0000256" key="18">
    <source>
        <dbReference type="ARBA" id="ARBA00058956"/>
    </source>
</evidence>
<dbReference type="GO" id="GO:0005524">
    <property type="term" value="F:ATP binding"/>
    <property type="evidence" value="ECO:0007669"/>
    <property type="project" value="UniProtKB-KW"/>
</dbReference>
<keyword evidence="21" id="KW-1185">Reference proteome</keyword>
<evidence type="ECO:0000256" key="10">
    <source>
        <dbReference type="ARBA" id="ARBA00022840"/>
    </source>
</evidence>
<feature type="domain" description="ABC1 atypical kinase-like" evidence="19">
    <location>
        <begin position="112"/>
        <end position="292"/>
    </location>
</feature>
<keyword evidence="11" id="KW-0809">Transit peptide</keyword>
<evidence type="ECO:0000256" key="4">
    <source>
        <dbReference type="ARBA" id="ARBA00018535"/>
    </source>
</evidence>
<name>A0A8C6RV95_NANGA</name>
<dbReference type="InterPro" id="IPR004147">
    <property type="entry name" value="ABC1_dom"/>
</dbReference>
<dbReference type="PANTHER" id="PTHR43851">
    <property type="match status" value="1"/>
</dbReference>
<comment type="similarity">
    <text evidence="3">Belongs to the protein kinase superfamily. ADCK protein kinase family.</text>
</comment>
<evidence type="ECO:0000256" key="14">
    <source>
        <dbReference type="ARBA" id="ARBA00023136"/>
    </source>
</evidence>
<evidence type="ECO:0000256" key="6">
    <source>
        <dbReference type="ARBA" id="ARBA00022688"/>
    </source>
</evidence>
<dbReference type="GO" id="GO:0031314">
    <property type="term" value="C:extrinsic component of mitochondrial inner membrane"/>
    <property type="evidence" value="ECO:0007669"/>
    <property type="project" value="Ensembl"/>
</dbReference>
<evidence type="ECO:0000256" key="5">
    <source>
        <dbReference type="ARBA" id="ARBA00022679"/>
    </source>
</evidence>
<evidence type="ECO:0000256" key="12">
    <source>
        <dbReference type="ARBA" id="ARBA00022989"/>
    </source>
</evidence>
<dbReference type="CDD" id="cd13970">
    <property type="entry name" value="ABC1_ADCK3"/>
    <property type="match status" value="1"/>
</dbReference>
<dbReference type="Pfam" id="PF03109">
    <property type="entry name" value="ABC1"/>
    <property type="match status" value="1"/>
</dbReference>
<dbReference type="SUPFAM" id="SSF56112">
    <property type="entry name" value="Protein kinase-like (PK-like)"/>
    <property type="match status" value="1"/>
</dbReference>
<keyword evidence="9" id="KW-0418">Kinase</keyword>
<sequence>ARERKVPVTRIGRLANFGGLAVGLGFGALAEVAKKSLRPESSTGKKAVLDSSPFLSEANAERIVSTLCKVRGAALKLGQMLSIQDDAFINPHLAKIFERVRQSADFMPLKQMMYPGVAQSINSDVNNLMAVLNMSNMLPEGLFPEHLIDVLRRELALECDYQREATYAKKFRELLKDHPFFCVPEIVDELCSPHVLTTELVTGFPLDQAEGLSQEVRNEICYNILVLCLRELFEFHVMQTDPNWSNFFYDPQQHKVALLDFGATREYDRSFTDLYIQIIRAAADRDREAVLQKSIEMKFLTGYEVKAMEDAHLDAILILGEAFASDEPFDFGTQSTTEKIHNLIPVMLKHRLIPPPEETYSLHRKMGGSFLICSKLKARFPCKAMFEEAYSNYCRTKAGLQ</sequence>
<evidence type="ECO:0000256" key="11">
    <source>
        <dbReference type="ARBA" id="ARBA00022946"/>
    </source>
</evidence>
<evidence type="ECO:0000256" key="13">
    <source>
        <dbReference type="ARBA" id="ARBA00023128"/>
    </source>
</evidence>
<dbReference type="AlphaFoldDB" id="A0A8C6RV95"/>
<evidence type="ECO:0000259" key="19">
    <source>
        <dbReference type="Pfam" id="PF03109"/>
    </source>
</evidence>
<dbReference type="GO" id="GO:0016301">
    <property type="term" value="F:kinase activity"/>
    <property type="evidence" value="ECO:0007669"/>
    <property type="project" value="UniProtKB-KW"/>
</dbReference>
<evidence type="ECO:0000256" key="17">
    <source>
        <dbReference type="ARBA" id="ARBA00033204"/>
    </source>
</evidence>
<evidence type="ECO:0000256" key="15">
    <source>
        <dbReference type="ARBA" id="ARBA00031775"/>
    </source>
</evidence>
<comment type="pathway">
    <text evidence="2">Cofactor biosynthesis; ubiquinone biosynthesis.</text>
</comment>
<keyword evidence="5" id="KW-0808">Transferase</keyword>
<evidence type="ECO:0000256" key="2">
    <source>
        <dbReference type="ARBA" id="ARBA00004749"/>
    </source>
</evidence>
<reference evidence="20" key="2">
    <citation type="submission" date="2025-09" db="UniProtKB">
        <authorList>
            <consortium name="Ensembl"/>
        </authorList>
    </citation>
    <scope>IDENTIFICATION</scope>
</reference>
<evidence type="ECO:0000313" key="21">
    <source>
        <dbReference type="Proteomes" id="UP000694381"/>
    </source>
</evidence>
<evidence type="ECO:0000256" key="1">
    <source>
        <dbReference type="ARBA" id="ARBA00004304"/>
    </source>
</evidence>
<organism evidence="20 21">
    <name type="scientific">Nannospalax galili</name>
    <name type="common">Northern Israeli blind subterranean mole rat</name>
    <name type="synonym">Spalax galili</name>
    <dbReference type="NCBI Taxonomy" id="1026970"/>
    <lineage>
        <taxon>Eukaryota</taxon>
        <taxon>Metazoa</taxon>
        <taxon>Chordata</taxon>
        <taxon>Craniata</taxon>
        <taxon>Vertebrata</taxon>
        <taxon>Euteleostomi</taxon>
        <taxon>Mammalia</taxon>
        <taxon>Eutheria</taxon>
        <taxon>Euarchontoglires</taxon>
        <taxon>Glires</taxon>
        <taxon>Rodentia</taxon>
        <taxon>Myomorpha</taxon>
        <taxon>Muroidea</taxon>
        <taxon>Spalacidae</taxon>
        <taxon>Spalacinae</taxon>
        <taxon>Nannospalax</taxon>
    </lineage>
</organism>
<evidence type="ECO:0000256" key="7">
    <source>
        <dbReference type="ARBA" id="ARBA00022692"/>
    </source>
</evidence>
<keyword evidence="8" id="KW-0547">Nucleotide-binding</keyword>
<dbReference type="InterPro" id="IPR034646">
    <property type="entry name" value="ADCK3_dom"/>
</dbReference>
<proteinExistence type="inferred from homology"/>
<dbReference type="UniPathway" id="UPA00232"/>
<keyword evidence="13" id="KW-0496">Mitochondrion</keyword>
<keyword evidence="10" id="KW-0067">ATP-binding</keyword>
<evidence type="ECO:0000256" key="8">
    <source>
        <dbReference type="ARBA" id="ARBA00022741"/>
    </source>
</evidence>
<dbReference type="PANTHER" id="PTHR43851:SF1">
    <property type="entry name" value="ATYPICAL KINASE COQ8A, MITOCHONDRIAL"/>
    <property type="match status" value="1"/>
</dbReference>
<dbReference type="InterPro" id="IPR011009">
    <property type="entry name" value="Kinase-like_dom_sf"/>
</dbReference>
<comment type="function">
    <text evidence="18">Atypical kinase involved in the biosynthesis of coenzyme Q, also named ubiquinone, an essential lipid-soluble electron transporter for aerobic cellular respiration. Its substrate specificity is still unclear: may act as a protein kinase that mediates phosphorylation of COQ3. According to other reports, acts as a small molecule kinase, possibly a lipid kinase that phosphorylates a prenyl lipid in the ubiquinone biosynthesis pathway, as suggested by its ability to bind coenzyme Q lipid intermediates. However, the small molecule kinase activity was not confirmed by another publication. Shows an unusual selectivity for binding ADP over ATP.</text>
</comment>
<dbReference type="Proteomes" id="UP000694381">
    <property type="component" value="Unassembled WGS sequence"/>
</dbReference>
<dbReference type="InterPro" id="IPR051409">
    <property type="entry name" value="Atypical_kinase_ADCK"/>
</dbReference>